<name>A0A6N6M8U1_9FLAO</name>
<protein>
    <recommendedName>
        <fullName evidence="2">Lipoprotein LPP20-like domain-containing protein</fullName>
    </recommendedName>
</protein>
<evidence type="ECO:0000259" key="2">
    <source>
        <dbReference type="Pfam" id="PF02169"/>
    </source>
</evidence>
<evidence type="ECO:0000313" key="3">
    <source>
        <dbReference type="EMBL" id="KAB1065184.1"/>
    </source>
</evidence>
<feature type="chain" id="PRO_5027018979" description="Lipoprotein LPP20-like domain-containing protein" evidence="1">
    <location>
        <begin position="19"/>
        <end position="468"/>
    </location>
</feature>
<gene>
    <name evidence="3" type="ORF">F3059_04315</name>
</gene>
<accession>A0A6N6M8U1</accession>
<comment type="caution">
    <text evidence="3">The sequence shown here is derived from an EMBL/GenBank/DDBJ whole genome shotgun (WGS) entry which is preliminary data.</text>
</comment>
<keyword evidence="4" id="KW-1185">Reference proteome</keyword>
<dbReference type="Gene3D" id="3.10.28.20">
    <property type="entry name" value="Acetamidase/Formamidase-like domains"/>
    <property type="match status" value="1"/>
</dbReference>
<proteinExistence type="predicted"/>
<sequence>MRYNSVLLLFLLSLLSFGGCSSTEKAAKKEEPQNPPPNWVTNRPTSSAHYIGIGISDKKAHPLDYARDAKRNALNELASEIEVNITSKSMLYSTENSRGEFKDEYKSFIKVSTDRTIEDYEQVDSYETEDKYYVYYRLSKAKYQSNRKAAIEKAIDASKGFYSTALQERKENNYSASLENALRAVNSIEPFIGEDLITTYDGEQVYWGNHLKTFMSNTLREIKIKANIETTSARWSIPLSEDDVSFTVLTENGEKLQNIPIEIEYSEGFIRPKLTPTNSNGVAKANLVRIVDQEPNQWLSAKLAIGQIHQNAIGQKPDVVFEQLIKSLNIPSVRKKIEVSSPQVYLDVNIQNDQQREFDEMIKKAIRNRLSYREMQEASSKQNADYIIRVTADYRMLEKKMDMYRAQISGNFEVERIGDNSIVFSENISGLLGVQLSEKNAVFNGFEKLSSEIEEKVFPKFYRQISKD</sequence>
<dbReference type="AlphaFoldDB" id="A0A6N6M8U1"/>
<evidence type="ECO:0000256" key="1">
    <source>
        <dbReference type="SAM" id="SignalP"/>
    </source>
</evidence>
<dbReference type="Proteomes" id="UP000435357">
    <property type="component" value="Unassembled WGS sequence"/>
</dbReference>
<dbReference type="PROSITE" id="PS51257">
    <property type="entry name" value="PROKAR_LIPOPROTEIN"/>
    <property type="match status" value="1"/>
</dbReference>
<dbReference type="EMBL" id="WACR01000003">
    <property type="protein sequence ID" value="KAB1065184.1"/>
    <property type="molecule type" value="Genomic_DNA"/>
</dbReference>
<dbReference type="InterPro" id="IPR024952">
    <property type="entry name" value="LPP20-like_dom"/>
</dbReference>
<dbReference type="Pfam" id="PF02169">
    <property type="entry name" value="LPP20"/>
    <property type="match status" value="1"/>
</dbReference>
<dbReference type="OrthoDB" id="979116at2"/>
<reference evidence="3 4" key="1">
    <citation type="submission" date="2019-09" db="EMBL/GenBank/DDBJ databases">
        <title>Genomes of Cryomorphaceae.</title>
        <authorList>
            <person name="Bowman J.P."/>
        </authorList>
    </citation>
    <scope>NUCLEOTIDE SEQUENCE [LARGE SCALE GENOMIC DNA]</scope>
    <source>
        <strain evidence="3 4">KCTC 52047</strain>
    </source>
</reference>
<organism evidence="3 4">
    <name type="scientific">Salibacter halophilus</name>
    <dbReference type="NCBI Taxonomy" id="1803916"/>
    <lineage>
        <taxon>Bacteria</taxon>
        <taxon>Pseudomonadati</taxon>
        <taxon>Bacteroidota</taxon>
        <taxon>Flavobacteriia</taxon>
        <taxon>Flavobacteriales</taxon>
        <taxon>Salibacteraceae</taxon>
        <taxon>Salibacter</taxon>
    </lineage>
</organism>
<feature type="domain" description="Lipoprotein LPP20-like" evidence="2">
    <location>
        <begin position="37"/>
        <end position="134"/>
    </location>
</feature>
<dbReference type="RefSeq" id="WP_151166846.1">
    <property type="nucleotide sequence ID" value="NZ_WACR01000003.1"/>
</dbReference>
<keyword evidence="1" id="KW-0732">Signal</keyword>
<evidence type="ECO:0000313" key="4">
    <source>
        <dbReference type="Proteomes" id="UP000435357"/>
    </source>
</evidence>
<feature type="signal peptide" evidence="1">
    <location>
        <begin position="1"/>
        <end position="18"/>
    </location>
</feature>